<evidence type="ECO:0000256" key="6">
    <source>
        <dbReference type="ARBA" id="ARBA00023136"/>
    </source>
</evidence>
<dbReference type="InterPro" id="IPR016817">
    <property type="entry name" value="MannP-dilichol_defect-1"/>
</dbReference>
<accession>A0ABP0EBG5</accession>
<dbReference type="Proteomes" id="UP001497600">
    <property type="component" value="Chromosome C"/>
</dbReference>
<sequence length="263" mass="28958">MSQITPVDAVRLLLNPNIDKKLVVSMFLQQFKKKEIGPILSKLLGSGIVGISSIIRIPQIRKIVNPEKLSQRVSVSKGLSLSGISLETLGYLIHVVYNHQNKNPFVNYGETLLVGLQNVAIIILIKYYHSRENGSVSSAVIDTIRPILVMLAISIGIGKFASHDFISTLQVLNIPISILSKLPQIRQNYLLQSTGHLSNITVGANVLGSFTRVFTTLQDFEKLGRDKVLLVGYGSSFFLNAVLAGQCYYYGNNTIGTDEKKNN</sequence>
<evidence type="ECO:0000256" key="1">
    <source>
        <dbReference type="ARBA" id="ARBA00004141"/>
    </source>
</evidence>
<dbReference type="Pfam" id="PF04193">
    <property type="entry name" value="PQ-loop"/>
    <property type="match status" value="2"/>
</dbReference>
<evidence type="ECO:0000256" key="7">
    <source>
        <dbReference type="ARBA" id="ARBA00038475"/>
    </source>
</evidence>
<evidence type="ECO:0000313" key="10">
    <source>
        <dbReference type="Proteomes" id="UP001497600"/>
    </source>
</evidence>
<dbReference type="SMART" id="SM00679">
    <property type="entry name" value="CTNS"/>
    <property type="match status" value="2"/>
</dbReference>
<evidence type="ECO:0000256" key="3">
    <source>
        <dbReference type="ARBA" id="ARBA00022692"/>
    </source>
</evidence>
<dbReference type="PANTHER" id="PTHR12226:SF2">
    <property type="entry name" value="MANNOSE-P-DOLICHOL UTILIZATION DEFECT 1 PROTEIN"/>
    <property type="match status" value="1"/>
</dbReference>
<dbReference type="PANTHER" id="PTHR12226">
    <property type="entry name" value="MANNOSE-P-DOLICHOL UTILIZATION DEFECT 1 LEC35 -RELATED"/>
    <property type="match status" value="1"/>
</dbReference>
<keyword evidence="10" id="KW-1185">Reference proteome</keyword>
<name>A0ABP0EBG5_9ASCO</name>
<evidence type="ECO:0000256" key="2">
    <source>
        <dbReference type="ARBA" id="ARBA00022448"/>
    </source>
</evidence>
<organism evidence="9 10">
    <name type="scientific">[Candida] anglica</name>
    <dbReference type="NCBI Taxonomy" id="148631"/>
    <lineage>
        <taxon>Eukaryota</taxon>
        <taxon>Fungi</taxon>
        <taxon>Dikarya</taxon>
        <taxon>Ascomycota</taxon>
        <taxon>Saccharomycotina</taxon>
        <taxon>Pichiomycetes</taxon>
        <taxon>Debaryomycetaceae</taxon>
        <taxon>Kurtzmaniella</taxon>
    </lineage>
</organism>
<keyword evidence="5 8" id="KW-1133">Transmembrane helix</keyword>
<protein>
    <recommendedName>
        <fullName evidence="8">Mannose-P-dolichol utilization defect 1 protein homolog</fullName>
    </recommendedName>
</protein>
<evidence type="ECO:0000313" key="9">
    <source>
        <dbReference type="EMBL" id="CAK7899707.1"/>
    </source>
</evidence>
<keyword evidence="3 8" id="KW-0812">Transmembrane</keyword>
<dbReference type="PIRSF" id="PIRSF023381">
    <property type="entry name" value="MannP-dilichol_defect-1p"/>
    <property type="match status" value="1"/>
</dbReference>
<keyword evidence="4" id="KW-0677">Repeat</keyword>
<evidence type="ECO:0000256" key="5">
    <source>
        <dbReference type="ARBA" id="ARBA00022989"/>
    </source>
</evidence>
<dbReference type="Gene3D" id="1.20.1280.290">
    <property type="match status" value="2"/>
</dbReference>
<reference evidence="9 10" key="1">
    <citation type="submission" date="2024-01" db="EMBL/GenBank/DDBJ databases">
        <authorList>
            <consortium name="Genoscope - CEA"/>
            <person name="William W."/>
        </authorList>
    </citation>
    <scope>NUCLEOTIDE SEQUENCE [LARGE SCALE GENOMIC DNA]</scope>
    <source>
        <strain evidence="9 10">29B2s-10</strain>
    </source>
</reference>
<gene>
    <name evidence="9" type="ORF">CAAN4_C03906</name>
</gene>
<dbReference type="InterPro" id="IPR006603">
    <property type="entry name" value="PQ-loop_rpt"/>
</dbReference>
<proteinExistence type="inferred from homology"/>
<dbReference type="EMBL" id="OZ004255">
    <property type="protein sequence ID" value="CAK7899707.1"/>
    <property type="molecule type" value="Genomic_DNA"/>
</dbReference>
<evidence type="ECO:0000256" key="8">
    <source>
        <dbReference type="PIRNR" id="PIRNR023381"/>
    </source>
</evidence>
<keyword evidence="2" id="KW-0813">Transport</keyword>
<comment type="subcellular location">
    <subcellularLocation>
        <location evidence="1 8">Membrane</location>
        <topology evidence="1 8">Multi-pass membrane protein</topology>
    </subcellularLocation>
</comment>
<keyword evidence="6 8" id="KW-0472">Membrane</keyword>
<evidence type="ECO:0000256" key="4">
    <source>
        <dbReference type="ARBA" id="ARBA00022737"/>
    </source>
</evidence>
<comment type="similarity">
    <text evidence="7 8">Belongs to the MPDU1 (TC 2.A.43.3) family.</text>
</comment>